<keyword evidence="6" id="KW-0995">Kinetochore</keyword>
<evidence type="ECO:0000256" key="3">
    <source>
        <dbReference type="ARBA" id="ARBA00022454"/>
    </source>
</evidence>
<keyword evidence="8" id="KW-0131">Cell cycle</keyword>
<proteinExistence type="inferred from homology"/>
<comment type="similarity">
    <text evidence="2">Belongs to the mis12 family.</text>
</comment>
<keyword evidence="5" id="KW-0498">Mitosis</keyword>
<dbReference type="Proteomes" id="UP000236161">
    <property type="component" value="Unassembled WGS sequence"/>
</dbReference>
<protein>
    <recommendedName>
        <fullName evidence="13">Protein MIS12 homolog</fullName>
    </recommendedName>
</protein>
<dbReference type="STRING" id="1088818.A0A2I0A8H6"/>
<dbReference type="GO" id="GO:0051301">
    <property type="term" value="P:cell division"/>
    <property type="evidence" value="ECO:0007669"/>
    <property type="project" value="UniProtKB-KW"/>
</dbReference>
<dbReference type="GO" id="GO:0051382">
    <property type="term" value="P:kinetochore assembly"/>
    <property type="evidence" value="ECO:0007669"/>
    <property type="project" value="TreeGrafter"/>
</dbReference>
<gene>
    <name evidence="11" type="ORF">AXF42_Ash008067</name>
</gene>
<name>A0A2I0A8H6_9ASPA</name>
<dbReference type="GO" id="GO:0005634">
    <property type="term" value="C:nucleus"/>
    <property type="evidence" value="ECO:0007669"/>
    <property type="project" value="InterPro"/>
</dbReference>
<dbReference type="OrthoDB" id="1884855at2759"/>
<evidence type="ECO:0000256" key="1">
    <source>
        <dbReference type="ARBA" id="ARBA00004629"/>
    </source>
</evidence>
<dbReference type="GO" id="GO:0000070">
    <property type="term" value="P:mitotic sister chromatid segregation"/>
    <property type="evidence" value="ECO:0007669"/>
    <property type="project" value="TreeGrafter"/>
</dbReference>
<keyword evidence="9" id="KW-0137">Centromere</keyword>
<accession>A0A2I0A8H6</accession>
<keyword evidence="12" id="KW-1185">Reference proteome</keyword>
<dbReference type="InterPro" id="IPR008685">
    <property type="entry name" value="Centromere_Mis12"/>
</dbReference>
<evidence type="ECO:0000313" key="11">
    <source>
        <dbReference type="EMBL" id="PKA51838.1"/>
    </source>
</evidence>
<keyword evidence="3" id="KW-0158">Chromosome</keyword>
<dbReference type="EMBL" id="KZ452012">
    <property type="protein sequence ID" value="PKA51838.1"/>
    <property type="molecule type" value="Genomic_DNA"/>
</dbReference>
<feature type="coiled-coil region" evidence="10">
    <location>
        <begin position="128"/>
        <end position="198"/>
    </location>
</feature>
<dbReference type="PANTHER" id="PTHR14527">
    <property type="entry name" value="PROTEIN MIS12 HOMOLOG"/>
    <property type="match status" value="1"/>
</dbReference>
<organism evidence="11 12">
    <name type="scientific">Apostasia shenzhenica</name>
    <dbReference type="NCBI Taxonomy" id="1088818"/>
    <lineage>
        <taxon>Eukaryota</taxon>
        <taxon>Viridiplantae</taxon>
        <taxon>Streptophyta</taxon>
        <taxon>Embryophyta</taxon>
        <taxon>Tracheophyta</taxon>
        <taxon>Spermatophyta</taxon>
        <taxon>Magnoliopsida</taxon>
        <taxon>Liliopsida</taxon>
        <taxon>Asparagales</taxon>
        <taxon>Orchidaceae</taxon>
        <taxon>Apostasioideae</taxon>
        <taxon>Apostasia</taxon>
    </lineage>
</organism>
<keyword evidence="7 10" id="KW-0175">Coiled coil</keyword>
<evidence type="ECO:0000256" key="8">
    <source>
        <dbReference type="ARBA" id="ARBA00023306"/>
    </source>
</evidence>
<evidence type="ECO:0000256" key="6">
    <source>
        <dbReference type="ARBA" id="ARBA00022838"/>
    </source>
</evidence>
<dbReference type="Pfam" id="PF05859">
    <property type="entry name" value="Mis12"/>
    <property type="match status" value="1"/>
</dbReference>
<dbReference type="GO" id="GO:0000444">
    <property type="term" value="C:MIS12/MIND type complex"/>
    <property type="evidence" value="ECO:0007669"/>
    <property type="project" value="TreeGrafter"/>
</dbReference>
<evidence type="ECO:0000256" key="4">
    <source>
        <dbReference type="ARBA" id="ARBA00022618"/>
    </source>
</evidence>
<evidence type="ECO:0000256" key="2">
    <source>
        <dbReference type="ARBA" id="ARBA00008643"/>
    </source>
</evidence>
<evidence type="ECO:0000313" key="12">
    <source>
        <dbReference type="Proteomes" id="UP000236161"/>
    </source>
</evidence>
<evidence type="ECO:0000256" key="5">
    <source>
        <dbReference type="ARBA" id="ARBA00022776"/>
    </source>
</evidence>
<sequence>MEGSKGEAAFSALGLNPQLFINGILNMVDDGVEAAFEFFHKEALKLLDSSGNGSSNKSDDLVPGISSLRCSLEGVLDKQMSMWEKYCLMHCFSVPEEFIFPERHDSSGNHSKDFLHPEASDEQLDLELDTLRSKLAAAGQKNAELQREIHSLEMKSQYDSATLEVVQLYEENSVPQMYKEIGEAASKLNEKMEEFRMKMKYIGEGQGILSFKLLKDTSPKHDERISLA</sequence>
<evidence type="ECO:0000256" key="10">
    <source>
        <dbReference type="SAM" id="Coils"/>
    </source>
</evidence>
<reference evidence="11 12" key="1">
    <citation type="journal article" date="2017" name="Nature">
        <title>The Apostasia genome and the evolution of orchids.</title>
        <authorList>
            <person name="Zhang G.Q."/>
            <person name="Liu K.W."/>
            <person name="Li Z."/>
            <person name="Lohaus R."/>
            <person name="Hsiao Y.Y."/>
            <person name="Niu S.C."/>
            <person name="Wang J.Y."/>
            <person name="Lin Y.C."/>
            <person name="Xu Q."/>
            <person name="Chen L.J."/>
            <person name="Yoshida K."/>
            <person name="Fujiwara S."/>
            <person name="Wang Z.W."/>
            <person name="Zhang Y.Q."/>
            <person name="Mitsuda N."/>
            <person name="Wang M."/>
            <person name="Liu G.H."/>
            <person name="Pecoraro L."/>
            <person name="Huang H.X."/>
            <person name="Xiao X.J."/>
            <person name="Lin M."/>
            <person name="Wu X.Y."/>
            <person name="Wu W.L."/>
            <person name="Chen Y.Y."/>
            <person name="Chang S.B."/>
            <person name="Sakamoto S."/>
            <person name="Ohme-Takagi M."/>
            <person name="Yagi M."/>
            <person name="Zeng S.J."/>
            <person name="Shen C.Y."/>
            <person name="Yeh C.M."/>
            <person name="Luo Y.B."/>
            <person name="Tsai W.C."/>
            <person name="Van de Peer Y."/>
            <person name="Liu Z.J."/>
        </authorList>
    </citation>
    <scope>NUCLEOTIDE SEQUENCE [LARGE SCALE GENOMIC DNA]</scope>
    <source>
        <strain evidence="12">cv. Shenzhen</strain>
        <tissue evidence="11">Stem</tissue>
    </source>
</reference>
<comment type="subcellular location">
    <subcellularLocation>
        <location evidence="1">Chromosome</location>
        <location evidence="1">Centromere</location>
        <location evidence="1">Kinetochore</location>
    </subcellularLocation>
</comment>
<evidence type="ECO:0000256" key="9">
    <source>
        <dbReference type="ARBA" id="ARBA00023328"/>
    </source>
</evidence>
<keyword evidence="4" id="KW-0132">Cell division</keyword>
<dbReference type="Gene3D" id="6.10.250.90">
    <property type="match status" value="1"/>
</dbReference>
<dbReference type="AlphaFoldDB" id="A0A2I0A8H6"/>
<dbReference type="PANTHER" id="PTHR14527:SF2">
    <property type="entry name" value="PROTEIN MIS12 HOMOLOG"/>
    <property type="match status" value="1"/>
</dbReference>
<evidence type="ECO:0000256" key="7">
    <source>
        <dbReference type="ARBA" id="ARBA00023054"/>
    </source>
</evidence>
<evidence type="ECO:0008006" key="13">
    <source>
        <dbReference type="Google" id="ProtNLM"/>
    </source>
</evidence>